<evidence type="ECO:0000313" key="1">
    <source>
        <dbReference type="EMBL" id="KIK49621.1"/>
    </source>
</evidence>
<reference evidence="1 2" key="1">
    <citation type="submission" date="2014-04" db="EMBL/GenBank/DDBJ databases">
        <authorList>
            <consortium name="DOE Joint Genome Institute"/>
            <person name="Kuo A."/>
            <person name="Ruytinx J."/>
            <person name="Rineau F."/>
            <person name="Colpaert J."/>
            <person name="Kohler A."/>
            <person name="Nagy L.G."/>
            <person name="Floudas D."/>
            <person name="Copeland A."/>
            <person name="Barry K.W."/>
            <person name="Cichocki N."/>
            <person name="Veneault-Fourrey C."/>
            <person name="LaButti K."/>
            <person name="Lindquist E.A."/>
            <person name="Lipzen A."/>
            <person name="Lundell T."/>
            <person name="Morin E."/>
            <person name="Murat C."/>
            <person name="Sun H."/>
            <person name="Tunlid A."/>
            <person name="Henrissat B."/>
            <person name="Grigoriev I.V."/>
            <person name="Hibbett D.S."/>
            <person name="Martin F."/>
            <person name="Nordberg H.P."/>
            <person name="Cantor M.N."/>
            <person name="Hua S.X."/>
        </authorList>
    </citation>
    <scope>NUCLEOTIDE SEQUENCE [LARGE SCALE GENOMIC DNA]</scope>
    <source>
        <strain evidence="1 2">UH-Slu-Lm8-n1</strain>
    </source>
</reference>
<dbReference type="AlphaFoldDB" id="A0A0D0B6E6"/>
<gene>
    <name evidence="1" type="ORF">CY34DRAFT_797072</name>
</gene>
<keyword evidence="2" id="KW-1185">Reference proteome</keyword>
<protein>
    <submittedName>
        <fullName evidence="1">Uncharacterized protein</fullName>
    </submittedName>
</protein>
<reference evidence="2" key="2">
    <citation type="submission" date="2015-01" db="EMBL/GenBank/DDBJ databases">
        <title>Evolutionary Origins and Diversification of the Mycorrhizal Mutualists.</title>
        <authorList>
            <consortium name="DOE Joint Genome Institute"/>
            <consortium name="Mycorrhizal Genomics Consortium"/>
            <person name="Kohler A."/>
            <person name="Kuo A."/>
            <person name="Nagy L.G."/>
            <person name="Floudas D."/>
            <person name="Copeland A."/>
            <person name="Barry K.W."/>
            <person name="Cichocki N."/>
            <person name="Veneault-Fourrey C."/>
            <person name="LaButti K."/>
            <person name="Lindquist E.A."/>
            <person name="Lipzen A."/>
            <person name="Lundell T."/>
            <person name="Morin E."/>
            <person name="Murat C."/>
            <person name="Riley R."/>
            <person name="Ohm R."/>
            <person name="Sun H."/>
            <person name="Tunlid A."/>
            <person name="Henrissat B."/>
            <person name="Grigoriev I.V."/>
            <person name="Hibbett D.S."/>
            <person name="Martin F."/>
        </authorList>
    </citation>
    <scope>NUCLEOTIDE SEQUENCE [LARGE SCALE GENOMIC DNA]</scope>
    <source>
        <strain evidence="2">UH-Slu-Lm8-n1</strain>
    </source>
</reference>
<dbReference type="HOGENOM" id="CLU_2980620_0_0_1"/>
<evidence type="ECO:0000313" key="2">
    <source>
        <dbReference type="Proteomes" id="UP000054485"/>
    </source>
</evidence>
<dbReference type="InParanoid" id="A0A0D0B6E6"/>
<proteinExistence type="predicted"/>
<organism evidence="1 2">
    <name type="scientific">Suillus luteus UH-Slu-Lm8-n1</name>
    <dbReference type="NCBI Taxonomy" id="930992"/>
    <lineage>
        <taxon>Eukaryota</taxon>
        <taxon>Fungi</taxon>
        <taxon>Dikarya</taxon>
        <taxon>Basidiomycota</taxon>
        <taxon>Agaricomycotina</taxon>
        <taxon>Agaricomycetes</taxon>
        <taxon>Agaricomycetidae</taxon>
        <taxon>Boletales</taxon>
        <taxon>Suillineae</taxon>
        <taxon>Suillaceae</taxon>
        <taxon>Suillus</taxon>
    </lineage>
</organism>
<accession>A0A0D0B6E6</accession>
<name>A0A0D0B6E6_9AGAM</name>
<sequence length="58" mass="6791">MSPSRLRQHLTISDLKAVPGQFQRVRTLASLEPKRSLLILIDMETRTGNKCFWDRHEI</sequence>
<dbReference type="EMBL" id="KN835132">
    <property type="protein sequence ID" value="KIK49621.1"/>
    <property type="molecule type" value="Genomic_DNA"/>
</dbReference>
<dbReference type="Proteomes" id="UP000054485">
    <property type="component" value="Unassembled WGS sequence"/>
</dbReference>